<dbReference type="EC" id="5.6.2.4" evidence="8"/>
<feature type="domain" description="Helicase ATP-binding" evidence="10">
    <location>
        <begin position="74"/>
        <end position="240"/>
    </location>
</feature>
<dbReference type="Pfam" id="PF00270">
    <property type="entry name" value="DEAD"/>
    <property type="match status" value="1"/>
</dbReference>
<dbReference type="SMART" id="SM00487">
    <property type="entry name" value="DEXDc"/>
    <property type="match status" value="1"/>
</dbReference>
<comment type="similarity">
    <text evidence="1">Belongs to the helicase family. RecQ subfamily.</text>
</comment>
<dbReference type="Gene3D" id="3.40.50.300">
    <property type="entry name" value="P-loop containing nucleotide triphosphate hydrolases"/>
    <property type="match status" value="2"/>
</dbReference>
<dbReference type="SUPFAM" id="SSF52540">
    <property type="entry name" value="P-loop containing nucleoside triphosphate hydrolases"/>
    <property type="match status" value="1"/>
</dbReference>
<dbReference type="GO" id="GO:0005634">
    <property type="term" value="C:nucleus"/>
    <property type="evidence" value="ECO:0007669"/>
    <property type="project" value="TreeGrafter"/>
</dbReference>
<keyword evidence="5" id="KW-0413">Isomerase</keyword>
<dbReference type="InterPro" id="IPR011545">
    <property type="entry name" value="DEAD/DEAH_box_helicase_dom"/>
</dbReference>
<keyword evidence="4" id="KW-0238">DNA-binding</keyword>
<keyword evidence="12" id="KW-1185">Reference proteome</keyword>
<protein>
    <recommendedName>
        <fullName evidence="8">DNA 3'-5' helicase</fullName>
        <ecNumber evidence="8">5.6.2.4</ecNumber>
    </recommendedName>
    <alternativeName>
        <fullName evidence="9">DNA 3'-5' helicase BLM</fullName>
    </alternativeName>
</protein>
<dbReference type="Proteomes" id="UP000694844">
    <property type="component" value="Chromosome 7"/>
</dbReference>
<dbReference type="InterPro" id="IPR027417">
    <property type="entry name" value="P-loop_NTPase"/>
</dbReference>
<feature type="domain" description="Helicase C-terminal" evidence="11">
    <location>
        <begin position="264"/>
        <end position="398"/>
    </location>
</feature>
<dbReference type="PANTHER" id="PTHR13710:SF153">
    <property type="entry name" value="RECQ-LIKE DNA HELICASE BLM"/>
    <property type="match status" value="1"/>
</dbReference>
<name>A0A8B8ANE7_CRAVI</name>
<evidence type="ECO:0000256" key="3">
    <source>
        <dbReference type="ARBA" id="ARBA00022840"/>
    </source>
</evidence>
<dbReference type="InterPro" id="IPR014001">
    <property type="entry name" value="Helicase_ATP-bd"/>
</dbReference>
<dbReference type="GO" id="GO:0000724">
    <property type="term" value="P:double-strand break repair via homologous recombination"/>
    <property type="evidence" value="ECO:0007669"/>
    <property type="project" value="TreeGrafter"/>
</dbReference>
<dbReference type="GO" id="GO:0005737">
    <property type="term" value="C:cytoplasm"/>
    <property type="evidence" value="ECO:0007669"/>
    <property type="project" value="TreeGrafter"/>
</dbReference>
<accession>A0A8B8ANE7</accession>
<dbReference type="PANTHER" id="PTHR13710">
    <property type="entry name" value="DNA HELICASE RECQ FAMILY MEMBER"/>
    <property type="match status" value="1"/>
</dbReference>
<dbReference type="InterPro" id="IPR001650">
    <property type="entry name" value="Helicase_C-like"/>
</dbReference>
<dbReference type="GO" id="GO:0003677">
    <property type="term" value="F:DNA binding"/>
    <property type="evidence" value="ECO:0007669"/>
    <property type="project" value="UniProtKB-KW"/>
</dbReference>
<dbReference type="PROSITE" id="PS51194">
    <property type="entry name" value="HELICASE_CTER"/>
    <property type="match status" value="1"/>
</dbReference>
<dbReference type="RefSeq" id="XP_022292710.1">
    <property type="nucleotide sequence ID" value="XM_022437002.1"/>
</dbReference>
<dbReference type="GeneID" id="111103612"/>
<reference evidence="13" key="1">
    <citation type="submission" date="2025-08" db="UniProtKB">
        <authorList>
            <consortium name="RefSeq"/>
        </authorList>
    </citation>
    <scope>IDENTIFICATION</scope>
    <source>
        <tissue evidence="13">Whole sample</tissue>
    </source>
</reference>
<proteinExistence type="inferred from homology"/>
<dbReference type="PROSITE" id="PS51192">
    <property type="entry name" value="HELICASE_ATP_BIND_1"/>
    <property type="match status" value="1"/>
</dbReference>
<dbReference type="SMART" id="SM00490">
    <property type="entry name" value="HELICc"/>
    <property type="match status" value="1"/>
</dbReference>
<gene>
    <name evidence="13" type="primary">LOC111103612</name>
</gene>
<sequence length="398" mass="45069">MWETPGFPLVSMQGNPGNRSVGRFLSGETTWNLRVSRVETMGKHGGNLVFPSGFHDIKKKFEIGDLRDIQLRGIRAIANGKDLFVGCKTGSGKSLIYETFPFLNPRSSVLVLAPLESIIKEQSERLQKIGFSVTSLTPELHDCESDFIFGSPEAVLDKYRASLLTKSFQKRVKLIVVDEAHTIVQWGFGRKEEEPFREWFSNIGELRSLFPIFPIVALTATSSASQRRKILNSLCFNKDSVIVAESPDRENIKITSMQVPNNEDMHKTFHWLIEELGDKKDTCPRHVIFCETILTVSKIYSTFLDIFGKDCKYFNMFHSKTKESVKEEIRKDMSRNGIIRVLICTNSAGMGVNYSHLSNVIHYGLPHDMDTFVQQMGGAGRDGGFSHELILFKVKRKC</sequence>
<evidence type="ECO:0000313" key="12">
    <source>
        <dbReference type="Proteomes" id="UP000694844"/>
    </source>
</evidence>
<dbReference type="GO" id="GO:0005524">
    <property type="term" value="F:ATP binding"/>
    <property type="evidence" value="ECO:0007669"/>
    <property type="project" value="UniProtKB-KW"/>
</dbReference>
<evidence type="ECO:0000256" key="7">
    <source>
        <dbReference type="ARBA" id="ARBA00034617"/>
    </source>
</evidence>
<dbReference type="GO" id="GO:0043138">
    <property type="term" value="F:3'-5' DNA helicase activity"/>
    <property type="evidence" value="ECO:0007669"/>
    <property type="project" value="UniProtKB-EC"/>
</dbReference>
<dbReference type="OrthoDB" id="5959447at2759"/>
<evidence type="ECO:0000256" key="6">
    <source>
        <dbReference type="ARBA" id="ARBA00023242"/>
    </source>
</evidence>
<dbReference type="GO" id="GO:0009378">
    <property type="term" value="F:four-way junction helicase activity"/>
    <property type="evidence" value="ECO:0007669"/>
    <property type="project" value="TreeGrafter"/>
</dbReference>
<keyword evidence="2" id="KW-0547">Nucleotide-binding</keyword>
<evidence type="ECO:0000259" key="11">
    <source>
        <dbReference type="PROSITE" id="PS51194"/>
    </source>
</evidence>
<evidence type="ECO:0000256" key="5">
    <source>
        <dbReference type="ARBA" id="ARBA00023235"/>
    </source>
</evidence>
<organism evidence="12 13">
    <name type="scientific">Crassostrea virginica</name>
    <name type="common">Eastern oyster</name>
    <dbReference type="NCBI Taxonomy" id="6565"/>
    <lineage>
        <taxon>Eukaryota</taxon>
        <taxon>Metazoa</taxon>
        <taxon>Spiralia</taxon>
        <taxon>Lophotrochozoa</taxon>
        <taxon>Mollusca</taxon>
        <taxon>Bivalvia</taxon>
        <taxon>Autobranchia</taxon>
        <taxon>Pteriomorphia</taxon>
        <taxon>Ostreida</taxon>
        <taxon>Ostreoidea</taxon>
        <taxon>Ostreidae</taxon>
        <taxon>Crassostrea</taxon>
    </lineage>
</organism>
<dbReference type="GO" id="GO:0005694">
    <property type="term" value="C:chromosome"/>
    <property type="evidence" value="ECO:0007669"/>
    <property type="project" value="TreeGrafter"/>
</dbReference>
<evidence type="ECO:0000313" key="13">
    <source>
        <dbReference type="RefSeq" id="XP_022292710.1"/>
    </source>
</evidence>
<keyword evidence="3" id="KW-0067">ATP-binding</keyword>
<evidence type="ECO:0000256" key="2">
    <source>
        <dbReference type="ARBA" id="ARBA00022741"/>
    </source>
</evidence>
<dbReference type="AlphaFoldDB" id="A0A8B8ANE7"/>
<evidence type="ECO:0000256" key="8">
    <source>
        <dbReference type="ARBA" id="ARBA00034808"/>
    </source>
</evidence>
<dbReference type="KEGG" id="cvn:111103612"/>
<evidence type="ECO:0000256" key="4">
    <source>
        <dbReference type="ARBA" id="ARBA00023125"/>
    </source>
</evidence>
<evidence type="ECO:0000256" key="1">
    <source>
        <dbReference type="ARBA" id="ARBA00005446"/>
    </source>
</evidence>
<evidence type="ECO:0000259" key="10">
    <source>
        <dbReference type="PROSITE" id="PS51192"/>
    </source>
</evidence>
<keyword evidence="6" id="KW-0539">Nucleus</keyword>
<evidence type="ECO:0000256" key="9">
    <source>
        <dbReference type="ARBA" id="ARBA00044542"/>
    </source>
</evidence>
<dbReference type="Pfam" id="PF00271">
    <property type="entry name" value="Helicase_C"/>
    <property type="match status" value="1"/>
</dbReference>
<comment type="catalytic activity">
    <reaction evidence="7">
        <text>Couples ATP hydrolysis with the unwinding of duplex DNA by translocating in the 3'-5' direction.</text>
        <dbReference type="EC" id="5.6.2.4"/>
    </reaction>
</comment>